<evidence type="ECO:0000259" key="6">
    <source>
        <dbReference type="Pfam" id="PF06544"/>
    </source>
</evidence>
<evidence type="ECO:0000256" key="4">
    <source>
        <dbReference type="ARBA" id="ARBA00023242"/>
    </source>
</evidence>
<dbReference type="GO" id="GO:0000398">
    <property type="term" value="P:mRNA splicing, via spliceosome"/>
    <property type="evidence" value="ECO:0007669"/>
    <property type="project" value="InterPro"/>
</dbReference>
<organism evidence="8 9">
    <name type="scientific">Fragilariopsis cylindrus CCMP1102</name>
    <dbReference type="NCBI Taxonomy" id="635003"/>
    <lineage>
        <taxon>Eukaryota</taxon>
        <taxon>Sar</taxon>
        <taxon>Stramenopiles</taxon>
        <taxon>Ochrophyta</taxon>
        <taxon>Bacillariophyta</taxon>
        <taxon>Bacillariophyceae</taxon>
        <taxon>Bacillariophycidae</taxon>
        <taxon>Bacillariales</taxon>
        <taxon>Bacillariaceae</taxon>
        <taxon>Fragilariopsis</taxon>
    </lineage>
</organism>
<evidence type="ECO:0000259" key="7">
    <source>
        <dbReference type="Pfam" id="PF08572"/>
    </source>
</evidence>
<evidence type="ECO:0000313" key="8">
    <source>
        <dbReference type="EMBL" id="OEU21861.1"/>
    </source>
</evidence>
<feature type="domain" description="Small nuclear ribonucleoprotein Prp3 C-terminal" evidence="6">
    <location>
        <begin position="134"/>
        <end position="284"/>
    </location>
</feature>
<proteinExistence type="predicted"/>
<comment type="subcellular location">
    <subcellularLocation>
        <location evidence="1">Nucleus</location>
    </subcellularLocation>
</comment>
<gene>
    <name evidence="8" type="ORF">FRACYDRAFT_141834</name>
</gene>
<feature type="compositionally biased region" description="Basic residues" evidence="5">
    <location>
        <begin position="29"/>
        <end position="39"/>
    </location>
</feature>
<feature type="non-terminal residue" evidence="8">
    <location>
        <position position="288"/>
    </location>
</feature>
<keyword evidence="2" id="KW-0507">mRNA processing</keyword>
<dbReference type="InParanoid" id="A0A1E7FUM4"/>
<keyword evidence="4" id="KW-0539">Nucleus</keyword>
<protein>
    <submittedName>
        <fullName evidence="8">Pre-mRNA-splicing factor 3</fullName>
    </submittedName>
</protein>
<dbReference type="Pfam" id="PF06544">
    <property type="entry name" value="Prp3_C"/>
    <property type="match status" value="1"/>
</dbReference>
<reference evidence="8 9" key="1">
    <citation type="submission" date="2016-09" db="EMBL/GenBank/DDBJ databases">
        <title>Extensive genetic diversity and differential bi-allelic expression allows diatom success in the polar Southern Ocean.</title>
        <authorList>
            <consortium name="DOE Joint Genome Institute"/>
            <person name="Mock T."/>
            <person name="Otillar R.P."/>
            <person name="Strauss J."/>
            <person name="Dupont C."/>
            <person name="Frickenhaus S."/>
            <person name="Maumus F."/>
            <person name="Mcmullan M."/>
            <person name="Sanges R."/>
            <person name="Schmutz J."/>
            <person name="Toseland A."/>
            <person name="Valas R."/>
            <person name="Veluchamy A."/>
            <person name="Ward B.J."/>
            <person name="Allen A."/>
            <person name="Barry K."/>
            <person name="Falciatore A."/>
            <person name="Ferrante M."/>
            <person name="Fortunato A.E."/>
            <person name="Gloeckner G."/>
            <person name="Gruber A."/>
            <person name="Hipkin R."/>
            <person name="Janech M."/>
            <person name="Kroth P."/>
            <person name="Leese F."/>
            <person name="Lindquist E."/>
            <person name="Lyon B.R."/>
            <person name="Martin J."/>
            <person name="Mayer C."/>
            <person name="Parker M."/>
            <person name="Quesneville H."/>
            <person name="Raymond J."/>
            <person name="Uhlig C."/>
            <person name="Valentin K.U."/>
            <person name="Worden A.Z."/>
            <person name="Armbrust E.V."/>
            <person name="Bowler C."/>
            <person name="Green B."/>
            <person name="Moulton V."/>
            <person name="Van Oosterhout C."/>
            <person name="Grigoriev I."/>
        </authorList>
    </citation>
    <scope>NUCLEOTIDE SEQUENCE [LARGE SCALE GENOMIC DNA]</scope>
    <source>
        <strain evidence="8 9">CCMP1102</strain>
    </source>
</reference>
<dbReference type="PANTHER" id="PTHR14212">
    <property type="entry name" value="U4/U6-ASSOCIATED RNA SPLICING FACTOR-RELATED"/>
    <property type="match status" value="1"/>
</dbReference>
<evidence type="ECO:0000313" key="9">
    <source>
        <dbReference type="Proteomes" id="UP000095751"/>
    </source>
</evidence>
<evidence type="ECO:0000256" key="2">
    <source>
        <dbReference type="ARBA" id="ARBA00022664"/>
    </source>
</evidence>
<dbReference type="GO" id="GO:0046540">
    <property type="term" value="C:U4/U6 x U5 tri-snRNP complex"/>
    <property type="evidence" value="ECO:0007669"/>
    <property type="project" value="InterPro"/>
</dbReference>
<feature type="compositionally biased region" description="Acidic residues" evidence="5">
    <location>
        <begin position="201"/>
        <end position="216"/>
    </location>
</feature>
<dbReference type="AlphaFoldDB" id="A0A1E7FUM4"/>
<dbReference type="PANTHER" id="PTHR14212:SF0">
    <property type="entry name" value="U4_U6 SMALL NUCLEAR RIBONUCLEOPROTEIN PRP3"/>
    <property type="match status" value="1"/>
</dbReference>
<keyword evidence="3" id="KW-0508">mRNA splicing</keyword>
<feature type="region of interest" description="Disordered" evidence="5">
    <location>
        <begin position="197"/>
        <end position="233"/>
    </location>
</feature>
<sequence length="288" mass="33149">IQHIVPIKPLGELNKKPVEPVLHLTKKELKKSRKRRREQKQRELQDLQAAGLVEPPEPRLTLSNFIRVMGDQAYVDPSQMERTVQRQVQKRQIAHLERNNAKKLTKAQRMEKRQNKILKDASPTENATGAIHVALFYLKNASHPYHRTKIDLEAQQLNISGGVIECDVPNVACVICEGGPKAIQKYTRLMLVRMKWKGPDEGDDDDDDEEEEDQTEEATGFEGEEGAVPKRKKKKFDKDNKCDLVWTGLATKRQFKGFVFQHCETSDQARKVLKSKGVEYYWDQVLSH</sequence>
<dbReference type="CDD" id="cd24162">
    <property type="entry name" value="Prp3_C"/>
    <property type="match status" value="1"/>
</dbReference>
<dbReference type="InterPro" id="IPR027104">
    <property type="entry name" value="Prp3"/>
</dbReference>
<feature type="non-terminal residue" evidence="8">
    <location>
        <position position="1"/>
    </location>
</feature>
<dbReference type="InterPro" id="IPR010541">
    <property type="entry name" value="Prp3_C"/>
</dbReference>
<dbReference type="OrthoDB" id="10264544at2759"/>
<keyword evidence="9" id="KW-1185">Reference proteome</keyword>
<name>A0A1E7FUM4_9STRA</name>
<dbReference type="KEGG" id="fcy:FRACYDRAFT_141834"/>
<dbReference type="InterPro" id="IPR013881">
    <property type="entry name" value="Pre-mRNA_splic_Prp3_dom"/>
</dbReference>
<evidence type="ECO:0000256" key="3">
    <source>
        <dbReference type="ARBA" id="ARBA00023187"/>
    </source>
</evidence>
<accession>A0A1E7FUM4</accession>
<dbReference type="Pfam" id="PF08572">
    <property type="entry name" value="PRP3"/>
    <property type="match status" value="1"/>
</dbReference>
<evidence type="ECO:0000256" key="1">
    <source>
        <dbReference type="ARBA" id="ARBA00004123"/>
    </source>
</evidence>
<feature type="domain" description="Pre-mRNA-splicing factor 3" evidence="7">
    <location>
        <begin position="1"/>
        <end position="105"/>
    </location>
</feature>
<dbReference type="Proteomes" id="UP000095751">
    <property type="component" value="Unassembled WGS sequence"/>
</dbReference>
<dbReference type="EMBL" id="KV784353">
    <property type="protein sequence ID" value="OEU21861.1"/>
    <property type="molecule type" value="Genomic_DNA"/>
</dbReference>
<feature type="region of interest" description="Disordered" evidence="5">
    <location>
        <begin position="29"/>
        <end position="50"/>
    </location>
</feature>
<evidence type="ECO:0000256" key="5">
    <source>
        <dbReference type="SAM" id="MobiDB-lite"/>
    </source>
</evidence>